<evidence type="ECO:0000313" key="2">
    <source>
        <dbReference type="EnsemblMetazoa" id="GAUT000538-PA"/>
    </source>
</evidence>
<dbReference type="Proteomes" id="UP000078200">
    <property type="component" value="Unassembled WGS sequence"/>
</dbReference>
<organism evidence="2 3">
    <name type="scientific">Glossina austeni</name>
    <name type="common">Savannah tsetse fly</name>
    <dbReference type="NCBI Taxonomy" id="7395"/>
    <lineage>
        <taxon>Eukaryota</taxon>
        <taxon>Metazoa</taxon>
        <taxon>Ecdysozoa</taxon>
        <taxon>Arthropoda</taxon>
        <taxon>Hexapoda</taxon>
        <taxon>Insecta</taxon>
        <taxon>Pterygota</taxon>
        <taxon>Neoptera</taxon>
        <taxon>Endopterygota</taxon>
        <taxon>Diptera</taxon>
        <taxon>Brachycera</taxon>
        <taxon>Muscomorpha</taxon>
        <taxon>Hippoboscoidea</taxon>
        <taxon>Glossinidae</taxon>
        <taxon>Glossina</taxon>
    </lineage>
</organism>
<feature type="compositionally biased region" description="Polar residues" evidence="1">
    <location>
        <begin position="136"/>
        <end position="145"/>
    </location>
</feature>
<dbReference type="STRING" id="7395.A0A1A9UD53"/>
<proteinExistence type="predicted"/>
<dbReference type="AlphaFoldDB" id="A0A1A9UD53"/>
<evidence type="ECO:0000256" key="1">
    <source>
        <dbReference type="SAM" id="MobiDB-lite"/>
    </source>
</evidence>
<evidence type="ECO:0000313" key="3">
    <source>
        <dbReference type="Proteomes" id="UP000078200"/>
    </source>
</evidence>
<dbReference type="VEuPathDB" id="VectorBase:GAUT000538"/>
<dbReference type="EnsemblMetazoa" id="GAUT000538-RA">
    <property type="protein sequence ID" value="GAUT000538-PA"/>
    <property type="gene ID" value="GAUT000538"/>
</dbReference>
<sequence length="145" mass="16794">MSNILVNKSSFQSCSFKLLIEFWILRIALRATALLFQMPNSHSNTAIDGIVKQHIGSDWQALAFFLKQPAPAYAKDSSYDREYLSAYAFRTCITTWKTYSNEVNRKKKESEGENSESDSFQQQRNKQGREQKQHLHNQTYLESST</sequence>
<reference evidence="2" key="1">
    <citation type="submission" date="2020-05" db="UniProtKB">
        <authorList>
            <consortium name="EnsemblMetazoa"/>
        </authorList>
    </citation>
    <scope>IDENTIFICATION</scope>
    <source>
        <strain evidence="2">TTRI</strain>
    </source>
</reference>
<protein>
    <submittedName>
        <fullName evidence="2">Uncharacterized protein</fullName>
    </submittedName>
</protein>
<keyword evidence="3" id="KW-1185">Reference proteome</keyword>
<name>A0A1A9UD53_GLOAU</name>
<accession>A0A1A9UD53</accession>
<feature type="region of interest" description="Disordered" evidence="1">
    <location>
        <begin position="103"/>
        <end position="145"/>
    </location>
</feature>